<dbReference type="AlphaFoldDB" id="A0A9P8T940"/>
<protein>
    <submittedName>
        <fullName evidence="2">Uncharacterized protein</fullName>
    </submittedName>
</protein>
<dbReference type="GeneID" id="70232954"/>
<dbReference type="OrthoDB" id="10615861at2759"/>
<dbReference type="EMBL" id="JAEUBE010000087">
    <property type="protein sequence ID" value="KAH3670471.1"/>
    <property type="molecule type" value="Genomic_DNA"/>
</dbReference>
<dbReference type="Proteomes" id="UP000769157">
    <property type="component" value="Unassembled WGS sequence"/>
</dbReference>
<reference evidence="2" key="1">
    <citation type="journal article" date="2021" name="Open Biol.">
        <title>Shared evolutionary footprints suggest mitochondrial oxidative damage underlies multiple complex I losses in fungi.</title>
        <authorList>
            <person name="Schikora-Tamarit M.A."/>
            <person name="Marcet-Houben M."/>
            <person name="Nosek J."/>
            <person name="Gabaldon T."/>
        </authorList>
    </citation>
    <scope>NUCLEOTIDE SEQUENCE</scope>
    <source>
        <strain evidence="2">CBS6075</strain>
    </source>
</reference>
<evidence type="ECO:0000256" key="1">
    <source>
        <dbReference type="SAM" id="MobiDB-lite"/>
    </source>
</evidence>
<comment type="caution">
    <text evidence="2">The sequence shown here is derived from an EMBL/GenBank/DDBJ whole genome shotgun (WGS) entry which is preliminary data.</text>
</comment>
<feature type="region of interest" description="Disordered" evidence="1">
    <location>
        <begin position="1"/>
        <end position="30"/>
    </location>
</feature>
<name>A0A9P8T940_9ASCO</name>
<gene>
    <name evidence="2" type="ORF">OGAPHI_000986</name>
</gene>
<accession>A0A9P8T940</accession>
<reference evidence="2" key="2">
    <citation type="submission" date="2021-01" db="EMBL/GenBank/DDBJ databases">
        <authorList>
            <person name="Schikora-Tamarit M.A."/>
        </authorList>
    </citation>
    <scope>NUCLEOTIDE SEQUENCE</scope>
    <source>
        <strain evidence="2">CBS6075</strain>
    </source>
</reference>
<sequence>MDSSSSSSSSSSDSSSSSSSSSAASSSNTSEASKYKLGSSALISQLFASPSKSNSLISKPVAGALLIPQHECPDAKYKFVTLVSPIRGPEEDGTSKTGK</sequence>
<proteinExistence type="predicted"/>
<organism evidence="2 3">
    <name type="scientific">Ogataea philodendri</name>
    <dbReference type="NCBI Taxonomy" id="1378263"/>
    <lineage>
        <taxon>Eukaryota</taxon>
        <taxon>Fungi</taxon>
        <taxon>Dikarya</taxon>
        <taxon>Ascomycota</taxon>
        <taxon>Saccharomycotina</taxon>
        <taxon>Pichiomycetes</taxon>
        <taxon>Pichiales</taxon>
        <taxon>Pichiaceae</taxon>
        <taxon>Ogataea</taxon>
    </lineage>
</organism>
<evidence type="ECO:0000313" key="3">
    <source>
        <dbReference type="Proteomes" id="UP000769157"/>
    </source>
</evidence>
<evidence type="ECO:0000313" key="2">
    <source>
        <dbReference type="EMBL" id="KAH3670471.1"/>
    </source>
</evidence>
<feature type="compositionally biased region" description="Low complexity" evidence="1">
    <location>
        <begin position="1"/>
        <end position="27"/>
    </location>
</feature>
<dbReference type="RefSeq" id="XP_046063896.1">
    <property type="nucleotide sequence ID" value="XM_046209140.1"/>
</dbReference>
<keyword evidence="3" id="KW-1185">Reference proteome</keyword>